<dbReference type="RefSeq" id="WP_207566023.1">
    <property type="nucleotide sequence ID" value="NZ_CP071446.1"/>
</dbReference>
<dbReference type="Proteomes" id="UP000671862">
    <property type="component" value="Chromosome"/>
</dbReference>
<accession>A0ABX7S617</accession>
<gene>
    <name evidence="1" type="ORF">JYK00_06025</name>
</gene>
<keyword evidence="2" id="KW-1185">Reference proteome</keyword>
<protein>
    <recommendedName>
        <fullName evidence="3">Mur ligase central domain-containing protein</fullName>
    </recommendedName>
</protein>
<name>A0ABX7S617_9BACT</name>
<sequence length="330" mass="36998">MLASILKHNVISIVGLAKNTGKTETFNFLLKYLSCKGIKLGITSIGIDGEEKDQVTYTPKPNIYIQKNIFFATTEKFYRQKSFLSEIFHVTSRTTATGRIVVAKALEKGKIILAGPTTKNWLNEIVNTLFSFKCEKILIDGALSRLTSASPLISEAVVLATGASLSLNEDEIIKKTLHLLHLMSLPVTEHFNLLKDLSEGVWGLGEKTIKLAESALRFEPTSLIENFKIIYVSGILTNNFITKLMKTKNVKEVVIEDFTRIFCSREKILNFESHGKTIKVLKKPNVVMITINPVSPYGYKIDDNYVISKLKEKTSIPIINVRKVDPECQN</sequence>
<evidence type="ECO:0000313" key="1">
    <source>
        <dbReference type="EMBL" id="QTA37298.1"/>
    </source>
</evidence>
<organism evidence="1 2">
    <name type="scientific">Thermosipho ferrireducens</name>
    <dbReference type="NCBI Taxonomy" id="2571116"/>
    <lineage>
        <taxon>Bacteria</taxon>
        <taxon>Thermotogati</taxon>
        <taxon>Thermotogota</taxon>
        <taxon>Thermotogae</taxon>
        <taxon>Thermotogales</taxon>
        <taxon>Fervidobacteriaceae</taxon>
        <taxon>Thermosipho</taxon>
    </lineage>
</organism>
<evidence type="ECO:0008006" key="3">
    <source>
        <dbReference type="Google" id="ProtNLM"/>
    </source>
</evidence>
<evidence type="ECO:0000313" key="2">
    <source>
        <dbReference type="Proteomes" id="UP000671862"/>
    </source>
</evidence>
<reference evidence="1 2" key="1">
    <citation type="submission" date="2021-03" db="EMBL/GenBank/DDBJ databases">
        <title>Thermosipho ferrireducens sp.nov., an anaerobic thermophilic iron-reducing bacterium isolated from a deep-sea hydrothermal sulfide deposits.</title>
        <authorList>
            <person name="Zeng X."/>
            <person name="Chen Y."/>
            <person name="Shao Z."/>
        </authorList>
    </citation>
    <scope>NUCLEOTIDE SEQUENCE [LARGE SCALE GENOMIC DNA]</scope>
    <source>
        <strain evidence="1 2">JL129W03</strain>
    </source>
</reference>
<proteinExistence type="predicted"/>
<dbReference type="EMBL" id="CP071446">
    <property type="protein sequence ID" value="QTA37298.1"/>
    <property type="molecule type" value="Genomic_DNA"/>
</dbReference>